<proteinExistence type="predicted"/>
<sequence length="177" mass="19507">MLKERRPEARPALWGRVDETTLVLELADARVSLNGIKSPQQVQHVVKTLKHIDGLDFESTLRYEWKVRACVGGKQQKIKKRQRKGEVVVKFSCSEASVSYYSSAREASSNLDTHRLPTHTPPPQRGGASFRGSTSSSSSSNRCASSSSFPRSRPDDPPQASGTLGNLPRGLEETDVE</sequence>
<dbReference type="EMBL" id="CM041548">
    <property type="protein sequence ID" value="KAI3358960.1"/>
    <property type="molecule type" value="Genomic_DNA"/>
</dbReference>
<reference evidence="1" key="1">
    <citation type="submission" date="2022-04" db="EMBL/GenBank/DDBJ databases">
        <title>Jade perch genome.</title>
        <authorList>
            <person name="Chao B."/>
        </authorList>
    </citation>
    <scope>NUCLEOTIDE SEQUENCE</scope>
    <source>
        <strain evidence="1">CB-2022</strain>
    </source>
</reference>
<evidence type="ECO:0000313" key="2">
    <source>
        <dbReference type="Proteomes" id="UP000831701"/>
    </source>
</evidence>
<evidence type="ECO:0000313" key="1">
    <source>
        <dbReference type="EMBL" id="KAI3358960.1"/>
    </source>
</evidence>
<dbReference type="Proteomes" id="UP000831701">
    <property type="component" value="Chromosome 18"/>
</dbReference>
<organism evidence="1 2">
    <name type="scientific">Scortum barcoo</name>
    <name type="common">barcoo grunter</name>
    <dbReference type="NCBI Taxonomy" id="214431"/>
    <lineage>
        <taxon>Eukaryota</taxon>
        <taxon>Metazoa</taxon>
        <taxon>Chordata</taxon>
        <taxon>Craniata</taxon>
        <taxon>Vertebrata</taxon>
        <taxon>Euteleostomi</taxon>
        <taxon>Actinopterygii</taxon>
        <taxon>Neopterygii</taxon>
        <taxon>Teleostei</taxon>
        <taxon>Neoteleostei</taxon>
        <taxon>Acanthomorphata</taxon>
        <taxon>Eupercaria</taxon>
        <taxon>Centrarchiformes</taxon>
        <taxon>Terapontoidei</taxon>
        <taxon>Terapontidae</taxon>
        <taxon>Scortum</taxon>
    </lineage>
</organism>
<protein>
    <submittedName>
        <fullName evidence="1">Uncharacterized protein</fullName>
    </submittedName>
</protein>
<name>A0ACB8VU20_9TELE</name>
<comment type="caution">
    <text evidence="1">The sequence shown here is derived from an EMBL/GenBank/DDBJ whole genome shotgun (WGS) entry which is preliminary data.</text>
</comment>
<gene>
    <name evidence="1" type="ORF">L3Q82_015338</name>
</gene>
<feature type="non-terminal residue" evidence="1">
    <location>
        <position position="177"/>
    </location>
</feature>
<keyword evidence="2" id="KW-1185">Reference proteome</keyword>
<accession>A0ACB8VU20</accession>